<protein>
    <submittedName>
        <fullName evidence="5">FGFR1 oncogene partner</fullName>
    </submittedName>
</protein>
<dbReference type="PANTHER" id="PTHR15431">
    <property type="entry name" value="FGFR1 ONCOGENE PARTNER/LISH DOMAIN-CONTAINING PROTEIN"/>
    <property type="match status" value="1"/>
</dbReference>
<dbReference type="InterPro" id="IPR006594">
    <property type="entry name" value="LisH"/>
</dbReference>
<reference evidence="5 6" key="1">
    <citation type="journal article" date="2017" name="Mol. Biol. Evol.">
        <title>The 4-celled Tetrabaena socialis nuclear genome reveals the essential components for genetic control of cell number at the origin of multicellularity in the volvocine lineage.</title>
        <authorList>
            <person name="Featherston J."/>
            <person name="Arakaki Y."/>
            <person name="Hanschen E.R."/>
            <person name="Ferris P.J."/>
            <person name="Michod R.E."/>
            <person name="Olson B.J.S.C."/>
            <person name="Nozaki H."/>
            <person name="Durand P.M."/>
        </authorList>
    </citation>
    <scope>NUCLEOTIDE SEQUENCE [LARGE SCALE GENOMIC DNA]</scope>
    <source>
        <strain evidence="5 6">NIES-571</strain>
    </source>
</reference>
<evidence type="ECO:0000313" key="6">
    <source>
        <dbReference type="Proteomes" id="UP000236333"/>
    </source>
</evidence>
<dbReference type="EMBL" id="PGGS01000091">
    <property type="protein sequence ID" value="PNH09427.1"/>
    <property type="molecule type" value="Genomic_DNA"/>
</dbReference>
<feature type="compositionally biased region" description="Low complexity" evidence="4">
    <location>
        <begin position="394"/>
        <end position="404"/>
    </location>
</feature>
<dbReference type="OrthoDB" id="5970631at2759"/>
<feature type="compositionally biased region" description="Low complexity" evidence="4">
    <location>
        <begin position="422"/>
        <end position="432"/>
    </location>
</feature>
<dbReference type="GO" id="GO:0015630">
    <property type="term" value="C:microtubule cytoskeleton"/>
    <property type="evidence" value="ECO:0007669"/>
    <property type="project" value="UniProtKB-ARBA"/>
</dbReference>
<evidence type="ECO:0000256" key="2">
    <source>
        <dbReference type="ARBA" id="ARBA00022490"/>
    </source>
</evidence>
<gene>
    <name evidence="5" type="ORF">TSOC_003956</name>
</gene>
<dbReference type="Gene3D" id="1.20.960.40">
    <property type="match status" value="1"/>
</dbReference>
<feature type="compositionally biased region" description="Acidic residues" evidence="4">
    <location>
        <begin position="240"/>
        <end position="266"/>
    </location>
</feature>
<proteinExistence type="predicted"/>
<feature type="compositionally biased region" description="Polar residues" evidence="4">
    <location>
        <begin position="458"/>
        <end position="468"/>
    </location>
</feature>
<feature type="region of interest" description="Disordered" evidence="4">
    <location>
        <begin position="158"/>
        <end position="306"/>
    </location>
</feature>
<evidence type="ECO:0000256" key="3">
    <source>
        <dbReference type="ARBA" id="ARBA00023212"/>
    </source>
</evidence>
<accession>A0A2J8AA81</accession>
<keyword evidence="3" id="KW-0206">Cytoskeleton</keyword>
<comment type="subcellular location">
    <subcellularLocation>
        <location evidence="1">Cytoplasm</location>
        <location evidence="1">Cytoskeleton</location>
    </subcellularLocation>
</comment>
<dbReference type="Proteomes" id="UP000236333">
    <property type="component" value="Unassembled WGS sequence"/>
</dbReference>
<evidence type="ECO:0000313" key="5">
    <source>
        <dbReference type="EMBL" id="PNH09427.1"/>
    </source>
</evidence>
<name>A0A2J8AA81_9CHLO</name>
<dbReference type="PROSITE" id="PS50896">
    <property type="entry name" value="LISH"/>
    <property type="match status" value="1"/>
</dbReference>
<keyword evidence="6" id="KW-1185">Reference proteome</keyword>
<comment type="caution">
    <text evidence="5">The sequence shown here is derived from an EMBL/GenBank/DDBJ whole genome shotgun (WGS) entry which is preliminary data.</text>
</comment>
<evidence type="ECO:0000256" key="4">
    <source>
        <dbReference type="SAM" id="MobiDB-lite"/>
    </source>
</evidence>
<feature type="region of interest" description="Disordered" evidence="4">
    <location>
        <begin position="88"/>
        <end position="110"/>
    </location>
</feature>
<evidence type="ECO:0000256" key="1">
    <source>
        <dbReference type="ARBA" id="ARBA00004245"/>
    </source>
</evidence>
<feature type="compositionally biased region" description="Basic and acidic residues" evidence="4">
    <location>
        <begin position="439"/>
        <end position="452"/>
    </location>
</feature>
<keyword evidence="2" id="KW-0963">Cytoplasm</keyword>
<organism evidence="5 6">
    <name type="scientific">Tetrabaena socialis</name>
    <dbReference type="NCBI Taxonomy" id="47790"/>
    <lineage>
        <taxon>Eukaryota</taxon>
        <taxon>Viridiplantae</taxon>
        <taxon>Chlorophyta</taxon>
        <taxon>core chlorophytes</taxon>
        <taxon>Chlorophyceae</taxon>
        <taxon>CS clade</taxon>
        <taxon>Chlamydomonadales</taxon>
        <taxon>Tetrabaenaceae</taxon>
        <taxon>Tetrabaena</taxon>
    </lineage>
</organism>
<sequence length="548" mass="55967">MDAIKQAVLQALEKQGLISQLKAQLRAQVFLAVEEYETTSSGSGLAAKTSVPARGALFSDANGHLAIQLVLDFLDTCNLAFTKQVFQPELGPNTPSGGRQAAATKLGLKPSSSDEPLLLTLVRAFQTGGPSGGASVASSSAPAESSSTAAVTPVPAAAAASPPAARPPLPSLGTASKSPLAPLAPLGQQPPPQKPHVPSTSEPTRTTSYTAPGPPPPAARPAASSKPAAEPSAESAYSDEAFEEEPVDEEEAVEEETAEEEEEDDDYARAMGFKSTLPARTPDLPGVHVGSTASGGLEGGDRGDNVAMGRRGRMAALDADLMAGDRSFGLSNELAGLDAGNSGGLSFSADFPPGGPSDVRASLSTSQAMLSPISEGTPKVAKLEPLRPLGGSKLSPLAPLAPLPTIGTLSSSLNSSKDDPLAGKGPKPLAPLGGPGRKSIGDIEKEKEELRRLGLLQSGDSLGNSTSEGRSRPTGNIYDAEMSVSASMDDGTWERGAGSGGGARDDRLVFGNKGLSMDLRETGLSASDRSGDIEHMGVDLAETAEEWH</sequence>
<feature type="compositionally biased region" description="Polar residues" evidence="4">
    <location>
        <begin position="198"/>
        <end position="210"/>
    </location>
</feature>
<feature type="compositionally biased region" description="Low complexity" evidence="4">
    <location>
        <begin position="220"/>
        <end position="239"/>
    </location>
</feature>
<feature type="region of interest" description="Disordered" evidence="4">
    <location>
        <begin position="339"/>
        <end position="476"/>
    </location>
</feature>
<dbReference type="PANTHER" id="PTHR15431:SF4">
    <property type="entry name" value="PROTEIN TONNEAU 1B"/>
    <property type="match status" value="1"/>
</dbReference>
<dbReference type="AlphaFoldDB" id="A0A2J8AA81"/>